<sequence>MKKILLILAGLLVVGIVAGYGIGWLLQQQQQQSSERIPIVIEPELTPREVQLYFAGPEGDHLQPEARMIKGCEDDRDCIRSLLEELRRGPELELLPVIPSQTGILDIELENDLVRLNFSKQFSDFHPSGSLSELLTVYSLANSLSENFPYLRQVQILIDGQVQQTLKGHVRIDQPVYADFSYSNPLVRAPRVDAMDGELLESLIESQLIEKEVTENE</sequence>
<keyword evidence="3" id="KW-1185">Reference proteome</keyword>
<feature type="domain" description="GerMN" evidence="1">
    <location>
        <begin position="79"/>
        <end position="167"/>
    </location>
</feature>
<organism evidence="2 3">
    <name type="scientific">Malonomonas rubra DSM 5091</name>
    <dbReference type="NCBI Taxonomy" id="1122189"/>
    <lineage>
        <taxon>Bacteria</taxon>
        <taxon>Pseudomonadati</taxon>
        <taxon>Thermodesulfobacteriota</taxon>
        <taxon>Desulfuromonadia</taxon>
        <taxon>Desulfuromonadales</taxon>
        <taxon>Geopsychrobacteraceae</taxon>
        <taxon>Malonomonas</taxon>
    </lineage>
</organism>
<dbReference type="RefSeq" id="WP_072907645.1">
    <property type="nucleotide sequence ID" value="NZ_FQZT01000004.1"/>
</dbReference>
<proteinExistence type="predicted"/>
<evidence type="ECO:0000259" key="1">
    <source>
        <dbReference type="SMART" id="SM00909"/>
    </source>
</evidence>
<dbReference type="Pfam" id="PF10646">
    <property type="entry name" value="Germane"/>
    <property type="match status" value="1"/>
</dbReference>
<dbReference type="OrthoDB" id="9809406at2"/>
<dbReference type="InterPro" id="IPR019606">
    <property type="entry name" value="GerMN"/>
</dbReference>
<accession>A0A1M6GP61</accession>
<gene>
    <name evidence="2" type="ORF">SAMN02745165_01620</name>
</gene>
<dbReference type="AlphaFoldDB" id="A0A1M6GP61"/>
<dbReference type="EMBL" id="FQZT01000004">
    <property type="protein sequence ID" value="SHJ11785.1"/>
    <property type="molecule type" value="Genomic_DNA"/>
</dbReference>
<reference evidence="2 3" key="1">
    <citation type="submission" date="2016-11" db="EMBL/GenBank/DDBJ databases">
        <authorList>
            <person name="Jaros S."/>
            <person name="Januszkiewicz K."/>
            <person name="Wedrychowicz H."/>
        </authorList>
    </citation>
    <scope>NUCLEOTIDE SEQUENCE [LARGE SCALE GENOMIC DNA]</scope>
    <source>
        <strain evidence="2 3">DSM 5091</strain>
    </source>
</reference>
<dbReference type="SMART" id="SM00909">
    <property type="entry name" value="Germane"/>
    <property type="match status" value="1"/>
</dbReference>
<evidence type="ECO:0000313" key="2">
    <source>
        <dbReference type="EMBL" id="SHJ11785.1"/>
    </source>
</evidence>
<name>A0A1M6GP61_MALRU</name>
<protein>
    <submittedName>
        <fullName evidence="2">Sporulation and spore germination</fullName>
    </submittedName>
</protein>
<dbReference type="Proteomes" id="UP000184171">
    <property type="component" value="Unassembled WGS sequence"/>
</dbReference>
<evidence type="ECO:0000313" key="3">
    <source>
        <dbReference type="Proteomes" id="UP000184171"/>
    </source>
</evidence>
<dbReference type="STRING" id="1122189.SAMN02745165_01620"/>